<dbReference type="Pfam" id="PF22725">
    <property type="entry name" value="GFO_IDH_MocA_C3"/>
    <property type="match status" value="1"/>
</dbReference>
<dbReference type="InterPro" id="IPR055170">
    <property type="entry name" value="GFO_IDH_MocA-like_dom"/>
</dbReference>
<dbReference type="GO" id="GO:0016491">
    <property type="term" value="F:oxidoreductase activity"/>
    <property type="evidence" value="ECO:0007669"/>
    <property type="project" value="UniProtKB-KW"/>
</dbReference>
<dbReference type="SUPFAM" id="SSF55347">
    <property type="entry name" value="Glyceraldehyde-3-phosphate dehydrogenase-like, C-terminal domain"/>
    <property type="match status" value="1"/>
</dbReference>
<dbReference type="EMBL" id="BIFQ01000002">
    <property type="protein sequence ID" value="GCE09219.1"/>
    <property type="molecule type" value="Genomic_DNA"/>
</dbReference>
<evidence type="ECO:0000313" key="3">
    <source>
        <dbReference type="EMBL" id="GCE09219.1"/>
    </source>
</evidence>
<proteinExistence type="predicted"/>
<dbReference type="InterPro" id="IPR050984">
    <property type="entry name" value="Gfo/Idh/MocA_domain"/>
</dbReference>
<evidence type="ECO:0000259" key="2">
    <source>
        <dbReference type="Pfam" id="PF22725"/>
    </source>
</evidence>
<gene>
    <name evidence="3" type="ORF">KDAU_65480</name>
</gene>
<dbReference type="PANTHER" id="PTHR22604">
    <property type="entry name" value="OXIDOREDUCTASES"/>
    <property type="match status" value="1"/>
</dbReference>
<protein>
    <recommendedName>
        <fullName evidence="2">GFO/IDH/MocA-like oxidoreductase domain-containing protein</fullName>
    </recommendedName>
</protein>
<organism evidence="3 4">
    <name type="scientific">Dictyobacter aurantiacus</name>
    <dbReference type="NCBI Taxonomy" id="1936993"/>
    <lineage>
        <taxon>Bacteria</taxon>
        <taxon>Bacillati</taxon>
        <taxon>Chloroflexota</taxon>
        <taxon>Ktedonobacteria</taxon>
        <taxon>Ktedonobacterales</taxon>
        <taxon>Dictyobacteraceae</taxon>
        <taxon>Dictyobacter</taxon>
    </lineage>
</organism>
<name>A0A401ZQS8_9CHLR</name>
<dbReference type="Proteomes" id="UP000287224">
    <property type="component" value="Unassembled WGS sequence"/>
</dbReference>
<sequence length="164" mass="17889">MDAGSYPINLVRFLSGEEPEVVQATATLASQGVDRRMDADLRFPSGLTGHIRASLFSSDLLRISARITGDQGHMSVFNYVSPQAYHRLTVKTTSTHRTEHMAGDASYTYQLRAFARAINEGTPVLTNANDAIANMRVIDSVYRKAGLQPRMAAEDSPQSTPTAT</sequence>
<dbReference type="PANTHER" id="PTHR22604:SF105">
    <property type="entry name" value="TRANS-1,2-DIHYDROBENZENE-1,2-DIOL DEHYDROGENASE"/>
    <property type="match status" value="1"/>
</dbReference>
<keyword evidence="4" id="KW-1185">Reference proteome</keyword>
<dbReference type="Gene3D" id="3.30.360.10">
    <property type="entry name" value="Dihydrodipicolinate Reductase, domain 2"/>
    <property type="match status" value="1"/>
</dbReference>
<comment type="caution">
    <text evidence="3">The sequence shown here is derived from an EMBL/GenBank/DDBJ whole genome shotgun (WGS) entry which is preliminary data.</text>
</comment>
<keyword evidence="1" id="KW-0560">Oxidoreductase</keyword>
<dbReference type="AlphaFoldDB" id="A0A401ZQS8"/>
<dbReference type="OrthoDB" id="9815825at2"/>
<evidence type="ECO:0000256" key="1">
    <source>
        <dbReference type="ARBA" id="ARBA00023002"/>
    </source>
</evidence>
<reference evidence="4" key="1">
    <citation type="submission" date="2018-12" db="EMBL/GenBank/DDBJ databases">
        <title>Tengunoibacter tsumagoiensis gen. nov., sp. nov., Dictyobacter kobayashii sp. nov., D. alpinus sp. nov., and D. joshuensis sp. nov. and description of Dictyobacteraceae fam. nov. within the order Ktedonobacterales isolated from Tengu-no-mugimeshi.</title>
        <authorList>
            <person name="Wang C.M."/>
            <person name="Zheng Y."/>
            <person name="Sakai Y."/>
            <person name="Toyoda A."/>
            <person name="Minakuchi Y."/>
            <person name="Abe K."/>
            <person name="Yokota A."/>
            <person name="Yabe S."/>
        </authorList>
    </citation>
    <scope>NUCLEOTIDE SEQUENCE [LARGE SCALE GENOMIC DNA]</scope>
    <source>
        <strain evidence="4">S-27</strain>
    </source>
</reference>
<feature type="domain" description="GFO/IDH/MocA-like oxidoreductase" evidence="2">
    <location>
        <begin position="1"/>
        <end position="74"/>
    </location>
</feature>
<accession>A0A401ZQS8</accession>
<evidence type="ECO:0000313" key="4">
    <source>
        <dbReference type="Proteomes" id="UP000287224"/>
    </source>
</evidence>